<dbReference type="AlphaFoldDB" id="A0A410PY03"/>
<evidence type="ECO:0000313" key="3">
    <source>
        <dbReference type="Proteomes" id="UP000287601"/>
    </source>
</evidence>
<evidence type="ECO:0000313" key="2">
    <source>
        <dbReference type="EMBL" id="QAT43857.1"/>
    </source>
</evidence>
<evidence type="ECO:0000256" key="1">
    <source>
        <dbReference type="SAM" id="Phobius"/>
    </source>
</evidence>
<dbReference type="OrthoDB" id="2936579at2"/>
<sequence>MKKKFGVGTLSLILFIFAMVWTSDIKSLDGFCLGDTVLNFINLPAYSIYPNGNPGLHYTTFYSFAMLIIAIILGHKFPEHIFAKSGKILSIIFSLLFVYTWFVSSMTA</sequence>
<protein>
    <submittedName>
        <fullName evidence="2">Uncharacterized protein</fullName>
    </submittedName>
</protein>
<keyword evidence="1" id="KW-1133">Transmembrane helix</keyword>
<keyword evidence="3" id="KW-1185">Reference proteome</keyword>
<dbReference type="EMBL" id="CP035281">
    <property type="protein sequence ID" value="QAT43857.1"/>
    <property type="molecule type" value="Genomic_DNA"/>
</dbReference>
<keyword evidence="1" id="KW-0812">Transmembrane</keyword>
<organism evidence="2 3">
    <name type="scientific">Aminipila luticellarii</name>
    <dbReference type="NCBI Taxonomy" id="2507160"/>
    <lineage>
        <taxon>Bacteria</taxon>
        <taxon>Bacillati</taxon>
        <taxon>Bacillota</taxon>
        <taxon>Clostridia</taxon>
        <taxon>Peptostreptococcales</taxon>
        <taxon>Anaerovoracaceae</taxon>
        <taxon>Aminipila</taxon>
    </lineage>
</organism>
<reference evidence="2 3" key="1">
    <citation type="submission" date="2019-01" db="EMBL/GenBank/DDBJ databases">
        <title>Draft genomes of a novel of Aminipila strains.</title>
        <authorList>
            <person name="Ma S."/>
        </authorList>
    </citation>
    <scope>NUCLEOTIDE SEQUENCE [LARGE SCALE GENOMIC DNA]</scope>
    <source>
        <strain evidence="3">JN-39</strain>
    </source>
</reference>
<gene>
    <name evidence="2" type="ORF">EQM06_11835</name>
</gene>
<dbReference type="RefSeq" id="WP_128746565.1">
    <property type="nucleotide sequence ID" value="NZ_CP035281.1"/>
</dbReference>
<dbReference type="Proteomes" id="UP000287601">
    <property type="component" value="Chromosome"/>
</dbReference>
<feature type="transmembrane region" description="Helical" evidence="1">
    <location>
        <begin position="56"/>
        <end position="74"/>
    </location>
</feature>
<dbReference type="KEGG" id="amij:EQM06_11835"/>
<name>A0A410PY03_9FIRM</name>
<feature type="transmembrane region" description="Helical" evidence="1">
    <location>
        <begin position="86"/>
        <end position="104"/>
    </location>
</feature>
<keyword evidence="1" id="KW-0472">Membrane</keyword>
<proteinExistence type="predicted"/>
<accession>A0A410PY03</accession>